<evidence type="ECO:0000259" key="4">
    <source>
        <dbReference type="PROSITE" id="PS50102"/>
    </source>
</evidence>
<proteinExistence type="predicted"/>
<dbReference type="GO" id="GO:0005634">
    <property type="term" value="C:nucleus"/>
    <property type="evidence" value="ECO:0007669"/>
    <property type="project" value="TreeGrafter"/>
</dbReference>
<evidence type="ECO:0000256" key="1">
    <source>
        <dbReference type="ARBA" id="ARBA00022884"/>
    </source>
</evidence>
<dbReference type="PANTHER" id="PTHR19965:SF94">
    <property type="entry name" value="FI13061P-RELATED"/>
    <property type="match status" value="1"/>
</dbReference>
<organism evidence="5 6">
    <name type="scientific">Rhamnusium bicolor</name>
    <dbReference type="NCBI Taxonomy" id="1586634"/>
    <lineage>
        <taxon>Eukaryota</taxon>
        <taxon>Metazoa</taxon>
        <taxon>Ecdysozoa</taxon>
        <taxon>Arthropoda</taxon>
        <taxon>Hexapoda</taxon>
        <taxon>Insecta</taxon>
        <taxon>Pterygota</taxon>
        <taxon>Neoptera</taxon>
        <taxon>Endopterygota</taxon>
        <taxon>Coleoptera</taxon>
        <taxon>Polyphaga</taxon>
        <taxon>Cucujiformia</taxon>
        <taxon>Chrysomeloidea</taxon>
        <taxon>Cerambycidae</taxon>
        <taxon>Lepturinae</taxon>
        <taxon>Rhagiini</taxon>
        <taxon>Rhamnusium</taxon>
    </lineage>
</organism>
<evidence type="ECO:0000256" key="3">
    <source>
        <dbReference type="SAM" id="MobiDB-lite"/>
    </source>
</evidence>
<dbReference type="InterPro" id="IPR012677">
    <property type="entry name" value="Nucleotide-bd_a/b_plait_sf"/>
</dbReference>
<dbReference type="InterPro" id="IPR035979">
    <property type="entry name" value="RBD_domain_sf"/>
</dbReference>
<keyword evidence="1 2" id="KW-0694">RNA-binding</keyword>
<dbReference type="SMART" id="SM00360">
    <property type="entry name" value="RRM"/>
    <property type="match status" value="1"/>
</dbReference>
<accession>A0AAV8Y8R7</accession>
<dbReference type="CDD" id="cd12681">
    <property type="entry name" value="RRM_SKAR"/>
    <property type="match status" value="1"/>
</dbReference>
<feature type="region of interest" description="Disordered" evidence="3">
    <location>
        <begin position="1"/>
        <end position="23"/>
    </location>
</feature>
<dbReference type="InterPro" id="IPR000504">
    <property type="entry name" value="RRM_dom"/>
</dbReference>
<keyword evidence="6" id="KW-1185">Reference proteome</keyword>
<dbReference type="SUPFAM" id="SSF54928">
    <property type="entry name" value="RNA-binding domain, RBD"/>
    <property type="match status" value="1"/>
</dbReference>
<feature type="domain" description="RRM" evidence="4">
    <location>
        <begin position="311"/>
        <end position="382"/>
    </location>
</feature>
<evidence type="ECO:0000313" key="5">
    <source>
        <dbReference type="EMBL" id="KAJ8946953.1"/>
    </source>
</evidence>
<dbReference type="Proteomes" id="UP001162156">
    <property type="component" value="Unassembled WGS sequence"/>
</dbReference>
<dbReference type="EMBL" id="JANEYF010002409">
    <property type="protein sequence ID" value="KAJ8946953.1"/>
    <property type="molecule type" value="Genomic_DNA"/>
</dbReference>
<dbReference type="Gene3D" id="3.30.70.330">
    <property type="match status" value="1"/>
</dbReference>
<dbReference type="Pfam" id="PF00076">
    <property type="entry name" value="RRM_1"/>
    <property type="match status" value="1"/>
</dbReference>
<evidence type="ECO:0000256" key="2">
    <source>
        <dbReference type="PROSITE-ProRule" id="PRU00176"/>
    </source>
</evidence>
<name>A0AAV8Y8R7_9CUCU</name>
<dbReference type="PROSITE" id="PS50102">
    <property type="entry name" value="RRM"/>
    <property type="match status" value="1"/>
</dbReference>
<feature type="compositionally biased region" description="Basic residues" evidence="3">
    <location>
        <begin position="11"/>
        <end position="23"/>
    </location>
</feature>
<protein>
    <recommendedName>
        <fullName evidence="4">RRM domain-containing protein</fullName>
    </recommendedName>
</protein>
<dbReference type="GO" id="GO:0006406">
    <property type="term" value="P:mRNA export from nucleus"/>
    <property type="evidence" value="ECO:0007669"/>
    <property type="project" value="TreeGrafter"/>
</dbReference>
<dbReference type="GO" id="GO:0003729">
    <property type="term" value="F:mRNA binding"/>
    <property type="evidence" value="ECO:0007669"/>
    <property type="project" value="TreeGrafter"/>
</dbReference>
<evidence type="ECO:0000313" key="6">
    <source>
        <dbReference type="Proteomes" id="UP001162156"/>
    </source>
</evidence>
<gene>
    <name evidence="5" type="ORF">NQ314_008754</name>
</gene>
<dbReference type="AlphaFoldDB" id="A0AAV8Y8R7"/>
<comment type="caution">
    <text evidence="5">The sequence shown here is derived from an EMBL/GenBank/DDBJ whole genome shotgun (WGS) entry which is preliminary data.</text>
</comment>
<dbReference type="InterPro" id="IPR051229">
    <property type="entry name" value="ALYREF_mRNA_export"/>
</dbReference>
<reference evidence="5" key="1">
    <citation type="journal article" date="2023" name="Insect Mol. Biol.">
        <title>Genome sequencing provides insights into the evolution of gene families encoding plant cell wall-degrading enzymes in longhorned beetles.</title>
        <authorList>
            <person name="Shin N.R."/>
            <person name="Okamura Y."/>
            <person name="Kirsch R."/>
            <person name="Pauchet Y."/>
        </authorList>
    </citation>
    <scope>NUCLEOTIDE SEQUENCE</scope>
    <source>
        <strain evidence="5">RBIC_L_NR</strain>
    </source>
</reference>
<dbReference type="InterPro" id="IPR034784">
    <property type="entry name" value="PDIP3_RRM"/>
</dbReference>
<sequence length="398" mass="44754">MAKQRIANKNGKFKTQKLQNTRRSKNLKVKNGIKKRLSTAKVQDARQKIMQKKRKTVIDARDILAKMAKSQDARSKINKIRDGRHGLPSTSGNVKVIGTNILRKTDRNGKISLLTNKTKHKSEMNLAIQKQLGLIASSRSPVKKVPPKRNAGVNTIRNPPAHIRKTILNDMDYNGGIIDPMRAYDPTLYKWSKPELKTTASQMISSLETTRQVMREALREELSNGWPTYMSRTNHDLIYNRPLRLQPTGYIDLDAIDDEEMPLPPSRSSMALQGTSRVSNVHSRLDSFPVTRESHGIFSQAKTKVVVPAGHRIVVSNLQPSVTQDDIKELFEDIGQLLTAKLVRPGIAEVIYKNLKDAQKAVDTYHNRQLDGQPMKCLLVNKRPLNQPTALPLGKSDG</sequence>
<dbReference type="PANTHER" id="PTHR19965">
    <property type="entry name" value="RNA AND EXPORT FACTOR BINDING PROTEIN"/>
    <property type="match status" value="1"/>
</dbReference>